<dbReference type="Proteomes" id="UP000217257">
    <property type="component" value="Chromosome"/>
</dbReference>
<dbReference type="InterPro" id="IPR040836">
    <property type="entry name" value="SAVED"/>
</dbReference>
<evidence type="ECO:0000259" key="1">
    <source>
        <dbReference type="Pfam" id="PF12770"/>
    </source>
</evidence>
<sequence length="651" mass="73054">MARMPRTSKVEELSLEFLRKNKTHDPYNFSYEREEYIVMRSYGAPKPAFFPWDDTQLQKDLAGLSALRPNDLAVARIGRRLREFLDTADWAADEEALEKALREKRPVHLTIRSHAAELYYLPWELLPLRVSGTLLGELPDFLLRYQWPGTQSQDAGQDTIRILLACSAAGERVPFAEHREAIEDARSSRAGIISARTELSFLSNANRQSLALALRDPDRPIDVLHLLCHGKQLEGNTCGLVLNSEDREEGPDYLTPSDIRRLVSTIEKPPRLIVLCVCQSSHTGTPAHLLGSIAEAFHRQGIPAVIASRLPLSGTGSILFTKAFYEELLGGSGHLRTALVAARQQLFLQKSLDWASLQLYAREGDDAALDPFRRSTPAPRVLPTRSGELVLLCHEAYDRAYVAPGADDVPALFSNREARKVVIDQTLALKGRNWERLGDEVKWLLSPEGELLQLLTKRDTELVYYGFPYIPLAVLVGFLANTRPVHVVEYDREVERFTWMRDATGSFPPLRKKRSEYATGSVARLRLSISATVNVNDCEEVLPSRDVGLDLHFTVKTPQRGIVRREAQVQAYIQQIRAALDRYVAGNSRIQALHVFASVPVSIAFRLGQALAATGLPACCVYNYGAQELPRYKWRLWLRADPTGSPLVDVF</sequence>
<dbReference type="Pfam" id="PF18145">
    <property type="entry name" value="SAVED"/>
    <property type="match status" value="1"/>
</dbReference>
<evidence type="ECO:0000259" key="2">
    <source>
        <dbReference type="Pfam" id="PF18145"/>
    </source>
</evidence>
<dbReference type="NCBIfam" id="NF033611">
    <property type="entry name" value="SAVED"/>
    <property type="match status" value="1"/>
</dbReference>
<organism evidence="3 4">
    <name type="scientific">Cystobacter fuscus</name>
    <dbReference type="NCBI Taxonomy" id="43"/>
    <lineage>
        <taxon>Bacteria</taxon>
        <taxon>Pseudomonadati</taxon>
        <taxon>Myxococcota</taxon>
        <taxon>Myxococcia</taxon>
        <taxon>Myxococcales</taxon>
        <taxon>Cystobacterineae</taxon>
        <taxon>Archangiaceae</taxon>
        <taxon>Cystobacter</taxon>
    </lineage>
</organism>
<feature type="domain" description="SMODS-associated and fused to various effectors" evidence="2">
    <location>
        <begin position="457"/>
        <end position="636"/>
    </location>
</feature>
<dbReference type="EMBL" id="CP022098">
    <property type="protein sequence ID" value="ATB35244.1"/>
    <property type="molecule type" value="Genomic_DNA"/>
</dbReference>
<name>A0A250IU23_9BACT</name>
<dbReference type="KEGG" id="cfus:CYFUS_000656"/>
<evidence type="ECO:0000313" key="3">
    <source>
        <dbReference type="EMBL" id="ATB35244.1"/>
    </source>
</evidence>
<feature type="domain" description="CHAT" evidence="1">
    <location>
        <begin position="97"/>
        <end position="359"/>
    </location>
</feature>
<proteinExistence type="predicted"/>
<protein>
    <submittedName>
        <fullName evidence="3">CHAT domain-containing protein</fullName>
    </submittedName>
</protein>
<accession>A0A250IU23</accession>
<reference evidence="3 4" key="1">
    <citation type="submission" date="2017-06" db="EMBL/GenBank/DDBJ databases">
        <title>Sequencing and comparative analysis of myxobacterial genomes.</title>
        <authorList>
            <person name="Rupp O."/>
            <person name="Goesmann A."/>
            <person name="Sogaard-Andersen L."/>
        </authorList>
    </citation>
    <scope>NUCLEOTIDE SEQUENCE [LARGE SCALE GENOMIC DNA]</scope>
    <source>
        <strain evidence="3 4">DSM 52655</strain>
    </source>
</reference>
<dbReference type="AlphaFoldDB" id="A0A250IU23"/>
<evidence type="ECO:0000313" key="4">
    <source>
        <dbReference type="Proteomes" id="UP000217257"/>
    </source>
</evidence>
<dbReference type="Pfam" id="PF12770">
    <property type="entry name" value="CHAT"/>
    <property type="match status" value="1"/>
</dbReference>
<gene>
    <name evidence="3" type="ORF">CYFUS_000656</name>
</gene>
<dbReference type="InterPro" id="IPR024983">
    <property type="entry name" value="CHAT_dom"/>
</dbReference>